<evidence type="ECO:0000256" key="7">
    <source>
        <dbReference type="ARBA" id="ARBA00022723"/>
    </source>
</evidence>
<reference evidence="17" key="1">
    <citation type="submission" date="2022-03" db="EMBL/GenBank/DDBJ databases">
        <authorList>
            <person name="Tunstrom K."/>
        </authorList>
    </citation>
    <scope>NUCLEOTIDE SEQUENCE</scope>
</reference>
<evidence type="ECO:0000313" key="17">
    <source>
        <dbReference type="EMBL" id="CAH2094094.1"/>
    </source>
</evidence>
<comment type="subcellular location">
    <subcellularLocation>
        <location evidence="3">Endoplasmic reticulum membrane</location>
        <topology evidence="3">Peripheral membrane protein</topology>
    </subcellularLocation>
    <subcellularLocation>
        <location evidence="2">Microsome membrane</location>
        <topology evidence="2">Peripheral membrane protein</topology>
    </subcellularLocation>
</comment>
<evidence type="ECO:0000256" key="12">
    <source>
        <dbReference type="ARBA" id="ARBA00023033"/>
    </source>
</evidence>
<dbReference type="EMBL" id="CAKOGL010000013">
    <property type="protein sequence ID" value="CAH2094094.1"/>
    <property type="molecule type" value="Genomic_DNA"/>
</dbReference>
<protein>
    <recommendedName>
        <fullName evidence="5">unspecific monooxygenase</fullName>
        <ecNumber evidence="5">1.14.14.1</ecNumber>
    </recommendedName>
</protein>
<proteinExistence type="inferred from homology"/>
<keyword evidence="7 15" id="KW-0479">Metal-binding</keyword>
<dbReference type="GO" id="GO:0005506">
    <property type="term" value="F:iron ion binding"/>
    <property type="evidence" value="ECO:0007669"/>
    <property type="project" value="InterPro"/>
</dbReference>
<evidence type="ECO:0000256" key="11">
    <source>
        <dbReference type="ARBA" id="ARBA00023004"/>
    </source>
</evidence>
<evidence type="ECO:0000256" key="4">
    <source>
        <dbReference type="ARBA" id="ARBA00010617"/>
    </source>
</evidence>
<evidence type="ECO:0000256" key="6">
    <source>
        <dbReference type="ARBA" id="ARBA00022617"/>
    </source>
</evidence>
<dbReference type="PRINTS" id="PR00463">
    <property type="entry name" value="EP450I"/>
</dbReference>
<dbReference type="GO" id="GO:0005789">
    <property type="term" value="C:endoplasmic reticulum membrane"/>
    <property type="evidence" value="ECO:0007669"/>
    <property type="project" value="UniProtKB-SubCell"/>
</dbReference>
<evidence type="ECO:0000256" key="1">
    <source>
        <dbReference type="ARBA" id="ARBA00001971"/>
    </source>
</evidence>
<dbReference type="AlphaFoldDB" id="A0AAU9U5B8"/>
<dbReference type="InterPro" id="IPR017972">
    <property type="entry name" value="Cyt_P450_CS"/>
</dbReference>
<dbReference type="InterPro" id="IPR036396">
    <property type="entry name" value="Cyt_P450_sf"/>
</dbReference>
<dbReference type="CDD" id="cd11056">
    <property type="entry name" value="CYP6-like"/>
    <property type="match status" value="1"/>
</dbReference>
<dbReference type="Proteomes" id="UP001153954">
    <property type="component" value="Unassembled WGS sequence"/>
</dbReference>
<keyword evidence="9" id="KW-0492">Microsome</keyword>
<dbReference type="GO" id="GO:0020037">
    <property type="term" value="F:heme binding"/>
    <property type="evidence" value="ECO:0007669"/>
    <property type="project" value="InterPro"/>
</dbReference>
<dbReference type="Gene3D" id="1.10.630.10">
    <property type="entry name" value="Cytochrome P450"/>
    <property type="match status" value="1"/>
</dbReference>
<keyword evidence="13" id="KW-0472">Membrane</keyword>
<dbReference type="Pfam" id="PF00067">
    <property type="entry name" value="p450"/>
    <property type="match status" value="1"/>
</dbReference>
<evidence type="ECO:0000256" key="16">
    <source>
        <dbReference type="RuleBase" id="RU000461"/>
    </source>
</evidence>
<gene>
    <name evidence="17" type="ORF">EEDITHA_LOCUS9696</name>
</gene>
<comment type="catalytic activity">
    <reaction evidence="14">
        <text>an organic molecule + reduced [NADPH--hemoprotein reductase] + O2 = an alcohol + oxidized [NADPH--hemoprotein reductase] + H2O + H(+)</text>
        <dbReference type="Rhea" id="RHEA:17149"/>
        <dbReference type="Rhea" id="RHEA-COMP:11964"/>
        <dbReference type="Rhea" id="RHEA-COMP:11965"/>
        <dbReference type="ChEBI" id="CHEBI:15377"/>
        <dbReference type="ChEBI" id="CHEBI:15378"/>
        <dbReference type="ChEBI" id="CHEBI:15379"/>
        <dbReference type="ChEBI" id="CHEBI:30879"/>
        <dbReference type="ChEBI" id="CHEBI:57618"/>
        <dbReference type="ChEBI" id="CHEBI:58210"/>
        <dbReference type="ChEBI" id="CHEBI:142491"/>
        <dbReference type="EC" id="1.14.14.1"/>
    </reaction>
</comment>
<dbReference type="PANTHER" id="PTHR24292:SF45">
    <property type="entry name" value="CYTOCHROME P450 6G1-RELATED"/>
    <property type="match status" value="1"/>
</dbReference>
<evidence type="ECO:0000256" key="9">
    <source>
        <dbReference type="ARBA" id="ARBA00022848"/>
    </source>
</evidence>
<dbReference type="InterPro" id="IPR050476">
    <property type="entry name" value="Insect_CytP450_Detox"/>
</dbReference>
<dbReference type="PRINTS" id="PR00385">
    <property type="entry name" value="P450"/>
</dbReference>
<keyword evidence="10 16" id="KW-0560">Oxidoreductase</keyword>
<organism evidence="17 18">
    <name type="scientific">Euphydryas editha</name>
    <name type="common">Edith's checkerspot</name>
    <dbReference type="NCBI Taxonomy" id="104508"/>
    <lineage>
        <taxon>Eukaryota</taxon>
        <taxon>Metazoa</taxon>
        <taxon>Ecdysozoa</taxon>
        <taxon>Arthropoda</taxon>
        <taxon>Hexapoda</taxon>
        <taxon>Insecta</taxon>
        <taxon>Pterygota</taxon>
        <taxon>Neoptera</taxon>
        <taxon>Endopterygota</taxon>
        <taxon>Lepidoptera</taxon>
        <taxon>Glossata</taxon>
        <taxon>Ditrysia</taxon>
        <taxon>Papilionoidea</taxon>
        <taxon>Nymphalidae</taxon>
        <taxon>Nymphalinae</taxon>
        <taxon>Euphydryas</taxon>
    </lineage>
</organism>
<evidence type="ECO:0000256" key="3">
    <source>
        <dbReference type="ARBA" id="ARBA00004406"/>
    </source>
</evidence>
<dbReference type="InterPro" id="IPR001128">
    <property type="entry name" value="Cyt_P450"/>
</dbReference>
<dbReference type="PROSITE" id="PS00086">
    <property type="entry name" value="CYTOCHROME_P450"/>
    <property type="match status" value="1"/>
</dbReference>
<dbReference type="EC" id="1.14.14.1" evidence="5"/>
<comment type="similarity">
    <text evidence="4 16">Belongs to the cytochrome P450 family.</text>
</comment>
<dbReference type="PANTHER" id="PTHR24292">
    <property type="entry name" value="CYTOCHROME P450"/>
    <property type="match status" value="1"/>
</dbReference>
<evidence type="ECO:0000313" key="18">
    <source>
        <dbReference type="Proteomes" id="UP001153954"/>
    </source>
</evidence>
<evidence type="ECO:0000256" key="10">
    <source>
        <dbReference type="ARBA" id="ARBA00023002"/>
    </source>
</evidence>
<keyword evidence="11 15" id="KW-0408">Iron</keyword>
<dbReference type="GO" id="GO:0016712">
    <property type="term" value="F:oxidoreductase activity, acting on paired donors, with incorporation or reduction of molecular oxygen, reduced flavin or flavoprotein as one donor, and incorporation of one atom of oxygen"/>
    <property type="evidence" value="ECO:0007669"/>
    <property type="project" value="UniProtKB-EC"/>
</dbReference>
<evidence type="ECO:0000256" key="8">
    <source>
        <dbReference type="ARBA" id="ARBA00022824"/>
    </source>
</evidence>
<comment type="cofactor">
    <cofactor evidence="1 15">
        <name>heme</name>
        <dbReference type="ChEBI" id="CHEBI:30413"/>
    </cofactor>
</comment>
<dbReference type="InterPro" id="IPR002401">
    <property type="entry name" value="Cyt_P450_E_grp-I"/>
</dbReference>
<feature type="binding site" description="axial binding residue" evidence="15">
    <location>
        <position position="458"/>
    </location>
    <ligand>
        <name>heme</name>
        <dbReference type="ChEBI" id="CHEBI:30413"/>
    </ligand>
    <ligandPart>
        <name>Fe</name>
        <dbReference type="ChEBI" id="CHEBI:18248"/>
    </ligandPart>
</feature>
<dbReference type="SUPFAM" id="SSF48264">
    <property type="entry name" value="Cytochrome P450"/>
    <property type="match status" value="1"/>
</dbReference>
<evidence type="ECO:0000256" key="5">
    <source>
        <dbReference type="ARBA" id="ARBA00012109"/>
    </source>
</evidence>
<comment type="caution">
    <text evidence="17">The sequence shown here is derived from an EMBL/GenBank/DDBJ whole genome shotgun (WGS) entry which is preliminary data.</text>
</comment>
<evidence type="ECO:0000256" key="13">
    <source>
        <dbReference type="ARBA" id="ARBA00023136"/>
    </source>
</evidence>
<keyword evidence="6 15" id="KW-0349">Heme</keyword>
<accession>A0AAU9U5B8</accession>
<keyword evidence="18" id="KW-1185">Reference proteome</keyword>
<keyword evidence="8" id="KW-0256">Endoplasmic reticulum</keyword>
<keyword evidence="12 16" id="KW-0503">Monooxygenase</keyword>
<evidence type="ECO:0000256" key="15">
    <source>
        <dbReference type="PIRSR" id="PIRSR602401-1"/>
    </source>
</evidence>
<dbReference type="FunFam" id="1.10.630.10:FF:000042">
    <property type="entry name" value="Cytochrome P450"/>
    <property type="match status" value="1"/>
</dbReference>
<evidence type="ECO:0000256" key="2">
    <source>
        <dbReference type="ARBA" id="ARBA00004174"/>
    </source>
</evidence>
<name>A0AAU9U5B8_EUPED</name>
<evidence type="ECO:0000256" key="14">
    <source>
        <dbReference type="ARBA" id="ARBA00047827"/>
    </source>
</evidence>
<sequence>MMLILLVLFATIIFFKFYLLIKDNFNYWKKKNVPHLPPKLLFGNCSDYILFKKNYQLVVNEICEQFPNEPYVGAFFGTKPVLIVKDPNLVKLVLAKDFYYFSGRENTDYAHKEAITANLFFNGGDKWKVLRQNLTPLFTSAKLKNMFHLIKVCTKEFETFLEEELNVSEEIDVKSTFARFTMECIMNCAFGLRANTFKRDIAFNPFTTIGGKIFETSPINQLKIYLRAIWPSLFYGLGFKLFDEKIDDFFNNLFTEACKRRSVQESTRNDFVDLILGWKNEKYITGDKLSNFKTGNKEKEKIEVDKELLAGQCTLIFSAGFETTSSTISFLLYELAKSKSAQEKVLKEVDEYFVKYNGVIEYECVNEMPYTEACIEEALRLHPVLGVVTREVMDDYILPTGLRLQKGDRIHIPINHLHRNLKYFPDPTTYRPERFFGEGKKNIKPYTFMPFSEGPRICIGVRFARMVLYAGLLTLFKKYRIELAESTPLSLEYKPVTLVTQPATDVYLKLIPREG</sequence>